<keyword evidence="3" id="KW-1185">Reference proteome</keyword>
<accession>A0A0S4JIT4</accession>
<evidence type="ECO:0000313" key="2">
    <source>
        <dbReference type="EMBL" id="CUG90076.1"/>
    </source>
</evidence>
<feature type="compositionally biased region" description="Gly residues" evidence="1">
    <location>
        <begin position="63"/>
        <end position="76"/>
    </location>
</feature>
<evidence type="ECO:0000256" key="1">
    <source>
        <dbReference type="SAM" id="MobiDB-lite"/>
    </source>
</evidence>
<feature type="region of interest" description="Disordered" evidence="1">
    <location>
        <begin position="1"/>
        <end position="36"/>
    </location>
</feature>
<proteinExistence type="predicted"/>
<dbReference type="EMBL" id="CYKH01001790">
    <property type="protein sequence ID" value="CUG90076.1"/>
    <property type="molecule type" value="Genomic_DNA"/>
</dbReference>
<reference evidence="3" key="1">
    <citation type="submission" date="2015-09" db="EMBL/GenBank/DDBJ databases">
        <authorList>
            <consortium name="Pathogen Informatics"/>
        </authorList>
    </citation>
    <scope>NUCLEOTIDE SEQUENCE [LARGE SCALE GENOMIC DNA]</scope>
    <source>
        <strain evidence="3">Lake Konstanz</strain>
    </source>
</reference>
<feature type="compositionally biased region" description="Low complexity" evidence="1">
    <location>
        <begin position="401"/>
        <end position="417"/>
    </location>
</feature>
<feature type="region of interest" description="Disordered" evidence="1">
    <location>
        <begin position="391"/>
        <end position="417"/>
    </location>
</feature>
<name>A0A0S4JIT4_BODSA</name>
<feature type="region of interest" description="Disordered" evidence="1">
    <location>
        <begin position="51"/>
        <end position="84"/>
    </location>
</feature>
<feature type="compositionally biased region" description="Pro residues" evidence="1">
    <location>
        <begin position="467"/>
        <end position="478"/>
    </location>
</feature>
<feature type="region of interest" description="Disordered" evidence="1">
    <location>
        <begin position="297"/>
        <end position="324"/>
    </location>
</feature>
<sequence length="1074" mass="116471">MKYSHQKNPHLSSRKKRTTENKTMSQSSSRLNDLPSLDSFSIGVQWELPTSAQEASYSRGGRGRGGQRGAGRGRGGANDESSSHSATDFQLFCDSIVRTSDAAQSSSSPVQSVELADFQEKSANQRCFALRAADDAAIAPLKHLVVRCIASAPRTTSLASRIACHDAVVIVSTSVESRDASLHEAFATFYNSNGQRCCVIYVVVDDAQQRQHNKAPKPTVSVSADIVALMHNSFSQAAERLGGVHPTLRIVKKSDVLATANSRVSSDSTWWSRSLLAQCVSDICGEHLALRRSLQVQGRPALSRVPPPSRPSSIPSNTDVSENTNDSAACRAYVVAKDGRGKRLHVIVLGGSLQAGSRLIIPHPRGEDNGYLTVSSVEAWGQTQLSHRFAAPTKATDDDATQQQASEKQQQKQQQRQQSVFGIGSVCSCDFRQLSKHISWPDVPTDIIIGSGQIAYKRRVVSAPSSPSSPKPSPPRSPLPLSSEVRRDVWCDGMFPKRPLCLVVEAASTSQRDMLMRQCRNATTSVASPSSQTLYVSFDGQTFFEVLDVQADKPSARNIRNSTNQWAVVLKSSTPQSVEQLRSVYGIGFRNARPTRRPAATTHGMVPMRPLVARFVVLSNHHNEPAATSRPPRSAAARGSPNSSPAIPDPFLQYEFLSVIGVQGEGYYLDCVIQCCSWLDKRSTATLNSATHAMLEDGIIPVRWTVDHVSGTTTASSPARHLSSRTVGNELRRSAAPFCNGVGAYAFLLDLFVLKAGSGGSAQDDSGAAAPVPSAVGDASLGLVAATTTPSLMSSMEKNPFFAKWGHKFLIPILSSMIDLVGSSLSGPSTRATTAKLLQVFPPELMDHILQVMSPQDIPTEALATAAPLLLYRSIKSVSDYSSTGVRLLNNNQPPPCTVPAKRQQEFTRVLVDRCFDAGLEFHSTLCELLRTQMVQDHRKYTWAISESKPEEGTGSFFRRLVTCFSPSMKMADILPRDVSWVASDTTVNGVRRCTYRVPSATVPAGWNGVAVALRLYEMGRQLTTSKPAGTRPPWETLLLKQLFAAEAFIASAPPAFACDAVLFNLVMSYCYWP</sequence>
<gene>
    <name evidence="2" type="ORF">BSAL_24875</name>
</gene>
<feature type="compositionally biased region" description="Polar residues" evidence="1">
    <location>
        <begin position="21"/>
        <end position="31"/>
    </location>
</feature>
<dbReference type="AlphaFoldDB" id="A0A0S4JIT4"/>
<protein>
    <submittedName>
        <fullName evidence="2">Uncharacterized protein</fullName>
    </submittedName>
</protein>
<organism evidence="2 3">
    <name type="scientific">Bodo saltans</name>
    <name type="common">Flagellated protozoan</name>
    <dbReference type="NCBI Taxonomy" id="75058"/>
    <lineage>
        <taxon>Eukaryota</taxon>
        <taxon>Discoba</taxon>
        <taxon>Euglenozoa</taxon>
        <taxon>Kinetoplastea</taxon>
        <taxon>Metakinetoplastina</taxon>
        <taxon>Eubodonida</taxon>
        <taxon>Bodonidae</taxon>
        <taxon>Bodo</taxon>
    </lineage>
</organism>
<feature type="region of interest" description="Disordered" evidence="1">
    <location>
        <begin position="459"/>
        <end position="482"/>
    </location>
</feature>
<evidence type="ECO:0000313" key="3">
    <source>
        <dbReference type="Proteomes" id="UP000051952"/>
    </source>
</evidence>
<dbReference type="VEuPathDB" id="TriTrypDB:BSAL_24875"/>
<feature type="compositionally biased region" description="Low complexity" evidence="1">
    <location>
        <begin position="625"/>
        <end position="644"/>
    </location>
</feature>
<feature type="compositionally biased region" description="Basic residues" evidence="1">
    <location>
        <begin position="1"/>
        <end position="17"/>
    </location>
</feature>
<dbReference type="Proteomes" id="UP000051952">
    <property type="component" value="Unassembled WGS sequence"/>
</dbReference>
<feature type="region of interest" description="Disordered" evidence="1">
    <location>
        <begin position="623"/>
        <end position="644"/>
    </location>
</feature>